<evidence type="ECO:0000313" key="3">
    <source>
        <dbReference type="Proteomes" id="UP000824469"/>
    </source>
</evidence>
<feature type="non-terminal residue" evidence="2">
    <location>
        <position position="1"/>
    </location>
</feature>
<evidence type="ECO:0000256" key="1">
    <source>
        <dbReference type="SAM" id="MobiDB-lite"/>
    </source>
</evidence>
<dbReference type="Proteomes" id="UP000824469">
    <property type="component" value="Unassembled WGS sequence"/>
</dbReference>
<feature type="compositionally biased region" description="Polar residues" evidence="1">
    <location>
        <begin position="9"/>
        <end position="20"/>
    </location>
</feature>
<gene>
    <name evidence="2" type="ORF">KI387_019722</name>
</gene>
<proteinExistence type="predicted"/>
<name>A0AA38G9M0_TAXCH</name>
<organism evidence="2 3">
    <name type="scientific">Taxus chinensis</name>
    <name type="common">Chinese yew</name>
    <name type="synonym">Taxus wallichiana var. chinensis</name>
    <dbReference type="NCBI Taxonomy" id="29808"/>
    <lineage>
        <taxon>Eukaryota</taxon>
        <taxon>Viridiplantae</taxon>
        <taxon>Streptophyta</taxon>
        <taxon>Embryophyta</taxon>
        <taxon>Tracheophyta</taxon>
        <taxon>Spermatophyta</taxon>
        <taxon>Pinopsida</taxon>
        <taxon>Pinidae</taxon>
        <taxon>Conifers II</taxon>
        <taxon>Cupressales</taxon>
        <taxon>Taxaceae</taxon>
        <taxon>Taxus</taxon>
    </lineage>
</organism>
<dbReference type="OMA" id="IKTSADC"/>
<accession>A0AA38G9M0</accession>
<dbReference type="EMBL" id="JAHRHJ020000004">
    <property type="protein sequence ID" value="KAH9317953.1"/>
    <property type="molecule type" value="Genomic_DNA"/>
</dbReference>
<sequence length="131" mass="14224">MNGLRSKRNQISEVRSAQSESTKEATLASNWSMGTNIAIVVLDDDDDNDDEVVVSSSRSLAPARSAASQQSTREPIINEEDVELLLGFAVTTGTIKTSADCNPRRKRSRVPAINTIDLCDDLGEVDPRCSK</sequence>
<protein>
    <submittedName>
        <fullName evidence="2">Uncharacterized protein</fullName>
    </submittedName>
</protein>
<dbReference type="AlphaFoldDB" id="A0AA38G9M0"/>
<evidence type="ECO:0000313" key="2">
    <source>
        <dbReference type="EMBL" id="KAH9317953.1"/>
    </source>
</evidence>
<reference evidence="2 3" key="1">
    <citation type="journal article" date="2021" name="Nat. Plants">
        <title>The Taxus genome provides insights into paclitaxel biosynthesis.</title>
        <authorList>
            <person name="Xiong X."/>
            <person name="Gou J."/>
            <person name="Liao Q."/>
            <person name="Li Y."/>
            <person name="Zhou Q."/>
            <person name="Bi G."/>
            <person name="Li C."/>
            <person name="Du R."/>
            <person name="Wang X."/>
            <person name="Sun T."/>
            <person name="Guo L."/>
            <person name="Liang H."/>
            <person name="Lu P."/>
            <person name="Wu Y."/>
            <person name="Zhang Z."/>
            <person name="Ro D.K."/>
            <person name="Shang Y."/>
            <person name="Huang S."/>
            <person name="Yan J."/>
        </authorList>
    </citation>
    <scope>NUCLEOTIDE SEQUENCE [LARGE SCALE GENOMIC DNA]</scope>
    <source>
        <strain evidence="2">Ta-2019</strain>
    </source>
</reference>
<feature type="region of interest" description="Disordered" evidence="1">
    <location>
        <begin position="50"/>
        <end position="75"/>
    </location>
</feature>
<feature type="compositionally biased region" description="Low complexity" evidence="1">
    <location>
        <begin position="53"/>
        <end position="71"/>
    </location>
</feature>
<feature type="region of interest" description="Disordered" evidence="1">
    <location>
        <begin position="1"/>
        <end position="27"/>
    </location>
</feature>
<comment type="caution">
    <text evidence="2">The sequence shown here is derived from an EMBL/GenBank/DDBJ whole genome shotgun (WGS) entry which is preliminary data.</text>
</comment>
<keyword evidence="3" id="KW-1185">Reference proteome</keyword>